<reference evidence="1" key="1">
    <citation type="submission" date="2020-08" db="EMBL/GenBank/DDBJ databases">
        <title>Multicomponent nature underlies the extraordinary mechanical properties of spider dragline silk.</title>
        <authorList>
            <person name="Kono N."/>
            <person name="Nakamura H."/>
            <person name="Mori M."/>
            <person name="Yoshida Y."/>
            <person name="Ohtoshi R."/>
            <person name="Malay A.D."/>
            <person name="Moran D.A.P."/>
            <person name="Tomita M."/>
            <person name="Numata K."/>
            <person name="Arakawa K."/>
        </authorList>
    </citation>
    <scope>NUCLEOTIDE SEQUENCE</scope>
</reference>
<keyword evidence="2" id="KW-1185">Reference proteome</keyword>
<protein>
    <submittedName>
        <fullName evidence="1">Uncharacterized protein</fullName>
    </submittedName>
</protein>
<sequence length="102" mass="11697">DPSGVRDDLGGIPKISPHLKVFRYQSRDQKLAWHSPWFSPIDEGKSDPRLCQEWDGGHGNLDQKVTGSIQEQTTCSHDSQINSFCRQSLGWRLWMGIFRERG</sequence>
<organism evidence="1 2">
    <name type="scientific">Nephila pilipes</name>
    <name type="common">Giant wood spider</name>
    <name type="synonym">Nephila maculata</name>
    <dbReference type="NCBI Taxonomy" id="299642"/>
    <lineage>
        <taxon>Eukaryota</taxon>
        <taxon>Metazoa</taxon>
        <taxon>Ecdysozoa</taxon>
        <taxon>Arthropoda</taxon>
        <taxon>Chelicerata</taxon>
        <taxon>Arachnida</taxon>
        <taxon>Araneae</taxon>
        <taxon>Araneomorphae</taxon>
        <taxon>Entelegynae</taxon>
        <taxon>Araneoidea</taxon>
        <taxon>Nephilidae</taxon>
        <taxon>Nephila</taxon>
    </lineage>
</organism>
<dbReference type="EMBL" id="BMAW01021753">
    <property type="protein sequence ID" value="GFT74545.1"/>
    <property type="molecule type" value="Genomic_DNA"/>
</dbReference>
<accession>A0A8X6U3F2</accession>
<name>A0A8X6U3F2_NEPPI</name>
<dbReference type="Proteomes" id="UP000887013">
    <property type="component" value="Unassembled WGS sequence"/>
</dbReference>
<evidence type="ECO:0000313" key="2">
    <source>
        <dbReference type="Proteomes" id="UP000887013"/>
    </source>
</evidence>
<proteinExistence type="predicted"/>
<evidence type="ECO:0000313" key="1">
    <source>
        <dbReference type="EMBL" id="GFT74545.1"/>
    </source>
</evidence>
<dbReference type="AlphaFoldDB" id="A0A8X6U3F2"/>
<comment type="caution">
    <text evidence="1">The sequence shown here is derived from an EMBL/GenBank/DDBJ whole genome shotgun (WGS) entry which is preliminary data.</text>
</comment>
<gene>
    <name evidence="1" type="ORF">NPIL_554101</name>
</gene>
<feature type="non-terminal residue" evidence="1">
    <location>
        <position position="1"/>
    </location>
</feature>